<accession>A0A6G9QPJ2</accession>
<keyword evidence="1" id="KW-0472">Membrane</keyword>
<keyword evidence="3" id="KW-1185">Reference proteome</keyword>
<reference evidence="2 3" key="1">
    <citation type="submission" date="2020-03" db="EMBL/GenBank/DDBJ databases">
        <title>Complete genome sequence of Shewanella sp.</title>
        <authorList>
            <person name="Kim Y.-S."/>
            <person name="Kim S.-J."/>
            <person name="Jung H.-K."/>
            <person name="Kim K.-H."/>
        </authorList>
    </citation>
    <scope>NUCLEOTIDE SEQUENCE [LARGE SCALE GENOMIC DNA]</scope>
    <source>
        <strain evidence="2 3">PN3F2</strain>
        <plasmid evidence="2 3">pPN3F2_2</plasmid>
    </source>
</reference>
<protein>
    <submittedName>
        <fullName evidence="2">Uncharacterized protein</fullName>
    </submittedName>
</protein>
<feature type="transmembrane region" description="Helical" evidence="1">
    <location>
        <begin position="41"/>
        <end position="58"/>
    </location>
</feature>
<evidence type="ECO:0000256" key="1">
    <source>
        <dbReference type="SAM" id="Phobius"/>
    </source>
</evidence>
<dbReference type="RefSeq" id="WP_167680338.1">
    <property type="nucleotide sequence ID" value="NZ_CP050315.1"/>
</dbReference>
<evidence type="ECO:0000313" key="2">
    <source>
        <dbReference type="EMBL" id="QIR16510.1"/>
    </source>
</evidence>
<proteinExistence type="predicted"/>
<dbReference type="EMBL" id="CP050315">
    <property type="protein sequence ID" value="QIR16510.1"/>
    <property type="molecule type" value="Genomic_DNA"/>
</dbReference>
<dbReference type="Proteomes" id="UP000502608">
    <property type="component" value="Plasmid pPN3F2_2"/>
</dbReference>
<gene>
    <name evidence="2" type="ORF">HBH39_18715</name>
</gene>
<feature type="transmembrane region" description="Helical" evidence="1">
    <location>
        <begin position="64"/>
        <end position="86"/>
    </location>
</feature>
<dbReference type="KEGG" id="saes:HBH39_18715"/>
<feature type="transmembrane region" description="Helical" evidence="1">
    <location>
        <begin position="12"/>
        <end position="29"/>
    </location>
</feature>
<sequence>MDFLDVLIEIWYQFLLVFAIYGFLLSSYFPITNKPLSGMSFLPFLPATFIGVIGAYVASEYGYFYYRTTVGIASIFVIAGPIYFYFHRLHRLRVAKELEEKYGKQSK</sequence>
<evidence type="ECO:0000313" key="3">
    <source>
        <dbReference type="Proteomes" id="UP000502608"/>
    </source>
</evidence>
<keyword evidence="1" id="KW-1133">Transmembrane helix</keyword>
<name>A0A6G9QPJ2_9GAMM</name>
<organism evidence="2 3">
    <name type="scientific">Shewanella aestuarii</name>
    <dbReference type="NCBI Taxonomy" id="1028752"/>
    <lineage>
        <taxon>Bacteria</taxon>
        <taxon>Pseudomonadati</taxon>
        <taxon>Pseudomonadota</taxon>
        <taxon>Gammaproteobacteria</taxon>
        <taxon>Alteromonadales</taxon>
        <taxon>Shewanellaceae</taxon>
        <taxon>Shewanella</taxon>
    </lineage>
</organism>
<dbReference type="AlphaFoldDB" id="A0A6G9QPJ2"/>
<geneLocation type="plasmid" evidence="2 3">
    <name>pPN3F2_2</name>
</geneLocation>
<keyword evidence="1" id="KW-0812">Transmembrane</keyword>
<keyword evidence="2" id="KW-0614">Plasmid</keyword>